<keyword evidence="2" id="KW-0238">DNA-binding</keyword>
<dbReference type="InterPro" id="IPR008920">
    <property type="entry name" value="TF_FadR/GntR_C"/>
</dbReference>
<dbReference type="InterPro" id="IPR000524">
    <property type="entry name" value="Tscrpt_reg_HTH_GntR"/>
</dbReference>
<name>A0A7U3YFL0_GEOS0</name>
<keyword evidence="3" id="KW-0804">Transcription</keyword>
<feature type="domain" description="HTH gntR-type" evidence="4">
    <location>
        <begin position="11"/>
        <end position="78"/>
    </location>
</feature>
<dbReference type="InterPro" id="IPR036390">
    <property type="entry name" value="WH_DNA-bd_sf"/>
</dbReference>
<dbReference type="Gene3D" id="1.20.120.530">
    <property type="entry name" value="GntR ligand-binding domain-like"/>
    <property type="match status" value="1"/>
</dbReference>
<evidence type="ECO:0000256" key="2">
    <source>
        <dbReference type="ARBA" id="ARBA00023125"/>
    </source>
</evidence>
<dbReference type="CDD" id="cd07377">
    <property type="entry name" value="WHTH_GntR"/>
    <property type="match status" value="1"/>
</dbReference>
<dbReference type="GO" id="GO:0003677">
    <property type="term" value="F:DNA binding"/>
    <property type="evidence" value="ECO:0007669"/>
    <property type="project" value="UniProtKB-KW"/>
</dbReference>
<proteinExistence type="predicted"/>
<dbReference type="EMBL" id="CP002293">
    <property type="protein sequence ID" value="ADP74880.1"/>
    <property type="molecule type" value="Genomic_DNA"/>
</dbReference>
<dbReference type="SMART" id="SM00895">
    <property type="entry name" value="FCD"/>
    <property type="match status" value="1"/>
</dbReference>
<dbReference type="Pfam" id="PF07729">
    <property type="entry name" value="FCD"/>
    <property type="match status" value="1"/>
</dbReference>
<reference evidence="5" key="1">
    <citation type="submission" date="2010-10" db="EMBL/GenBank/DDBJ databases">
        <title>Complete sequence of chromosome of Geobacillus sp. Y4.1MC1.</title>
        <authorList>
            <consortium name="US DOE Joint Genome Institute"/>
            <person name="Lucas S."/>
            <person name="Copeland A."/>
            <person name="Lapidus A."/>
            <person name="Cheng J.-F."/>
            <person name="Bruce D."/>
            <person name="Goodwin L."/>
            <person name="Pitluck S."/>
            <person name="Chertkov O."/>
            <person name="Zhang X."/>
            <person name="Detter J.C."/>
            <person name="Han C."/>
            <person name="Tapia R."/>
            <person name="Land M."/>
            <person name="Hauser L."/>
            <person name="Jeffries C."/>
            <person name="Kyrpides N."/>
            <person name="Ivanova N."/>
            <person name="Ovchinnikova G."/>
            <person name="Brumm P."/>
            <person name="Mead D."/>
            <person name="Woyke T."/>
        </authorList>
    </citation>
    <scope>NUCLEOTIDE SEQUENCE [LARGE SCALE GENOMIC DNA]</scope>
    <source>
        <strain evidence="5">Y4.1MC1</strain>
    </source>
</reference>
<dbReference type="PANTHER" id="PTHR43537">
    <property type="entry name" value="TRANSCRIPTIONAL REGULATOR, GNTR FAMILY"/>
    <property type="match status" value="1"/>
</dbReference>
<dbReference type="GO" id="GO:0003700">
    <property type="term" value="F:DNA-binding transcription factor activity"/>
    <property type="evidence" value="ECO:0007669"/>
    <property type="project" value="InterPro"/>
</dbReference>
<dbReference type="InterPro" id="IPR036388">
    <property type="entry name" value="WH-like_DNA-bd_sf"/>
</dbReference>
<evidence type="ECO:0000256" key="1">
    <source>
        <dbReference type="ARBA" id="ARBA00023015"/>
    </source>
</evidence>
<organism evidence="5">
    <name type="scientific">Geobacillus sp. (strain Y4.1MC1)</name>
    <dbReference type="NCBI Taxonomy" id="581103"/>
    <lineage>
        <taxon>Bacteria</taxon>
        <taxon>Bacillati</taxon>
        <taxon>Bacillota</taxon>
        <taxon>Bacilli</taxon>
        <taxon>Bacillales</taxon>
        <taxon>Anoxybacillaceae</taxon>
        <taxon>Geobacillus</taxon>
    </lineage>
</organism>
<dbReference type="SMART" id="SM00345">
    <property type="entry name" value="HTH_GNTR"/>
    <property type="match status" value="1"/>
</dbReference>
<dbReference type="PROSITE" id="PS50949">
    <property type="entry name" value="HTH_GNTR"/>
    <property type="match status" value="1"/>
</dbReference>
<gene>
    <name evidence="5" type="ORF">GY4MC1_2142</name>
</gene>
<dbReference type="SUPFAM" id="SSF46785">
    <property type="entry name" value="Winged helix' DNA-binding domain"/>
    <property type="match status" value="1"/>
</dbReference>
<dbReference type="SUPFAM" id="SSF48008">
    <property type="entry name" value="GntR ligand-binding domain-like"/>
    <property type="match status" value="1"/>
</dbReference>
<keyword evidence="1" id="KW-0805">Transcription regulation</keyword>
<dbReference type="KEGG" id="gmc:GY4MC1_2142"/>
<dbReference type="Gene3D" id="1.10.10.10">
    <property type="entry name" value="Winged helix-like DNA-binding domain superfamily/Winged helix DNA-binding domain"/>
    <property type="match status" value="1"/>
</dbReference>
<sequence length="238" mass="28578">MFTVDKRKSGENNKNYSYRVIKDAIMFLELKPGQAISEVELAEALKISRTPIREVLMQLREENLIEVIPQVGTYVTKLNPQLIEEAAFMRFILEREIIRLACKSFPDEYLKKLRRNLMFQGLLVDQKNSEREFHQLDNEFHRIIFQANRKEHIWEAITKLSTHYNRIRLISELEFGFNHVIEEHHEIVRIIESKEADRAEEIARKHILEPTKKWKKLLTEDTPFYDYFDLKEKFRKSN</sequence>
<dbReference type="InterPro" id="IPR011711">
    <property type="entry name" value="GntR_C"/>
</dbReference>
<dbReference type="Pfam" id="PF00392">
    <property type="entry name" value="GntR"/>
    <property type="match status" value="1"/>
</dbReference>
<evidence type="ECO:0000256" key="3">
    <source>
        <dbReference type="ARBA" id="ARBA00023163"/>
    </source>
</evidence>
<dbReference type="AlphaFoldDB" id="A0A7U3YFL0"/>
<protein>
    <submittedName>
        <fullName evidence="5">Transcriptional regulator, GntR family</fullName>
    </submittedName>
</protein>
<evidence type="ECO:0000259" key="4">
    <source>
        <dbReference type="PROSITE" id="PS50949"/>
    </source>
</evidence>
<dbReference type="PANTHER" id="PTHR43537:SF24">
    <property type="entry name" value="GLUCONATE OPERON TRANSCRIPTIONAL REPRESSOR"/>
    <property type="match status" value="1"/>
</dbReference>
<accession>A0A7U3YFL0</accession>
<evidence type="ECO:0000313" key="5">
    <source>
        <dbReference type="EMBL" id="ADP74880.1"/>
    </source>
</evidence>